<dbReference type="Proteomes" id="UP000266720">
    <property type="component" value="Chromosome"/>
</dbReference>
<evidence type="ECO:0000313" key="2">
    <source>
        <dbReference type="Proteomes" id="UP000266720"/>
    </source>
</evidence>
<dbReference type="KEGG" id="tcb:TCARB_1181"/>
<evidence type="ECO:0000313" key="1">
    <source>
        <dbReference type="EMBL" id="AJB42229.1"/>
    </source>
</evidence>
<dbReference type="EMBL" id="CP007493">
    <property type="protein sequence ID" value="AJB42229.1"/>
    <property type="molecule type" value="Genomic_DNA"/>
</dbReference>
<accession>A0A3G1A5S7</accession>
<dbReference type="AlphaFoldDB" id="A0A3G1A5S7"/>
<name>A0A3G1A5S7_9CREN</name>
<organism evidence="1 2">
    <name type="scientific">Thermofilum adornatum 1505</name>
    <dbReference type="NCBI Taxonomy" id="697581"/>
    <lineage>
        <taxon>Archaea</taxon>
        <taxon>Thermoproteota</taxon>
        <taxon>Thermoprotei</taxon>
        <taxon>Thermofilales</taxon>
        <taxon>Thermofilaceae</taxon>
        <taxon>Thermofilum</taxon>
    </lineage>
</organism>
<gene>
    <name evidence="1" type="ORF">TCARB_1181</name>
</gene>
<reference evidence="2" key="1">
    <citation type="book" date="2010" name="EXTREMOPHILES" publisher="0:0-0">
        <title>Complete genome sequences of ten hyperthermophilic archaea reveal their metabolic capabilities and possible ecological roles.</title>
        <editorList>
            <person name="?"/>
        </editorList>
        <authorList>
            <person name="Ravin N.V."/>
            <person name="Mardanov A.V."/>
            <person name="Bonch-Osmolovskaya E.A."/>
            <person name="Skryabin K.G."/>
        </authorList>
    </citation>
    <scope>NUCLEOTIDE SEQUENCE [LARGE SCALE GENOMIC DNA]</scope>
    <source>
        <strain evidence="2">1505</strain>
    </source>
</reference>
<dbReference type="STRING" id="697581.TCARB_1181"/>
<proteinExistence type="predicted"/>
<sequence>MATRISCTLLSIRDAKVALHVRITLAIFSVSRSVVSTLPSSIRPATTWFISKKLWRSFNRASTFFPCDIRDWASFILVSLQFLNIWAMFGANFSSLSYIRCVALTKCSKSFCTCLALSCVARSRIDFSACFICSRACARSCKAFVVSLFFRDVCAWLSRFEALVRRLVTLDTSAPRLLNFSATLDNAATWLVRALISASMNLCFLSCARSLISFVSWRAIALSSDDACLISSLVWFKSPAASVFLAWSRMFLTLDISPSSSCFFVSFATWELMKFSSLTVWLYRKLMCLLSFSWSVVPGWDTTIVDAKTCVTTSRAITSAAIVLFIVFHQGTL</sequence>
<protein>
    <submittedName>
        <fullName evidence="1">Uncharacterized protein</fullName>
    </submittedName>
</protein>